<evidence type="ECO:0000313" key="1">
    <source>
        <dbReference type="EMBL" id="CAB4183826.1"/>
    </source>
</evidence>
<name>A0A6J5QMP3_9CAUD</name>
<evidence type="ECO:0000313" key="2">
    <source>
        <dbReference type="EMBL" id="CAB4201923.1"/>
    </source>
</evidence>
<dbReference type="EMBL" id="LR797059">
    <property type="protein sequence ID" value="CAB4183826.1"/>
    <property type="molecule type" value="Genomic_DNA"/>
</dbReference>
<organism evidence="1">
    <name type="scientific">uncultured Caudovirales phage</name>
    <dbReference type="NCBI Taxonomy" id="2100421"/>
    <lineage>
        <taxon>Viruses</taxon>
        <taxon>Duplodnaviria</taxon>
        <taxon>Heunggongvirae</taxon>
        <taxon>Uroviricota</taxon>
        <taxon>Caudoviricetes</taxon>
        <taxon>Peduoviridae</taxon>
        <taxon>Maltschvirus</taxon>
        <taxon>Maltschvirus maltsch</taxon>
    </lineage>
</organism>
<gene>
    <name evidence="1" type="ORF">UFOVP1101_12</name>
    <name evidence="2" type="ORF">UFOVP1362_14</name>
</gene>
<reference evidence="1" key="1">
    <citation type="submission" date="2020-05" db="EMBL/GenBank/DDBJ databases">
        <authorList>
            <person name="Chiriac C."/>
            <person name="Salcher M."/>
            <person name="Ghai R."/>
            <person name="Kavagutti S V."/>
        </authorList>
    </citation>
    <scope>NUCLEOTIDE SEQUENCE</scope>
</reference>
<dbReference type="EMBL" id="LR797311">
    <property type="protein sequence ID" value="CAB4201923.1"/>
    <property type="molecule type" value="Genomic_DNA"/>
</dbReference>
<sequence length="136" mass="15198">MWGMTHDRTIRVPMREAAMDTYAGQLHADLPAMLRESDAFCRNMEGSMTPERVKAIAEPVAEIADECCYRGDPWYSHVKSAIERAITVAVNEALSEAKKCAESEAMFWADTDDTRAHKAARLIADNIDALKLPEEP</sequence>
<protein>
    <submittedName>
        <fullName evidence="1">Uncharacterized protein</fullName>
    </submittedName>
</protein>
<accession>A0A6J5QMP3</accession>
<proteinExistence type="predicted"/>